<evidence type="ECO:0000256" key="2">
    <source>
        <dbReference type="SAM" id="Phobius"/>
    </source>
</evidence>
<name>A0A292ZLS9_SPHSA</name>
<dbReference type="RefSeq" id="WP_167706776.1">
    <property type="nucleotide sequence ID" value="NZ_BEWI01000032.1"/>
</dbReference>
<feature type="region of interest" description="Disordered" evidence="1">
    <location>
        <begin position="33"/>
        <end position="58"/>
    </location>
</feature>
<dbReference type="EMBL" id="BEWI01000032">
    <property type="protein sequence ID" value="GAY23785.1"/>
    <property type="molecule type" value="Genomic_DNA"/>
</dbReference>
<accession>A0A292ZLS9</accession>
<keyword evidence="2" id="KW-0812">Transmembrane</keyword>
<keyword evidence="2" id="KW-1133">Transmembrane helix</keyword>
<evidence type="ECO:0000313" key="3">
    <source>
        <dbReference type="EMBL" id="GAY23785.1"/>
    </source>
</evidence>
<keyword evidence="2" id="KW-0472">Membrane</keyword>
<evidence type="ECO:0000313" key="4">
    <source>
        <dbReference type="Proteomes" id="UP000221538"/>
    </source>
</evidence>
<feature type="transmembrane region" description="Helical" evidence="2">
    <location>
        <begin position="12"/>
        <end position="33"/>
    </location>
</feature>
<proteinExistence type="predicted"/>
<reference evidence="3 4" key="2">
    <citation type="journal article" date="2013" name="Environ. Sci. Technol.">
        <title>The 4-tert-butylphenol-utilizing bacterium Sphingobium fuliginis OMI can degrade bisphenols via phenolic ring hydroxylation and meta-cleavage pathway.</title>
        <authorList>
            <person name="Ogata Y."/>
            <person name="Goda S."/>
            <person name="Toyama T."/>
            <person name="Sei K."/>
            <person name="Ike M."/>
        </authorList>
    </citation>
    <scope>NUCLEOTIDE SEQUENCE [LARGE SCALE GENOMIC DNA]</scope>
    <source>
        <strain evidence="3 4">OMI</strain>
    </source>
</reference>
<evidence type="ECO:0000256" key="1">
    <source>
        <dbReference type="SAM" id="MobiDB-lite"/>
    </source>
</evidence>
<comment type="caution">
    <text evidence="3">The sequence shown here is derived from an EMBL/GenBank/DDBJ whole genome shotgun (WGS) entry which is preliminary data.</text>
</comment>
<gene>
    <name evidence="3" type="ORF">SFOMI_4363</name>
</gene>
<reference evidence="3 4" key="1">
    <citation type="journal article" date="2013" name="Biodegradation">
        <title>Occurrence of 4-tert-butylphenol (4-t-BP) biodegradation in an aquatic sample caused by the presence of Spirodela polyrrhiza and isolation of a 4-t-BP-utilizing bacterium.</title>
        <authorList>
            <person name="Ogata Y."/>
            <person name="Toyama T."/>
            <person name="Yu N."/>
            <person name="Wang X."/>
            <person name="Sei K."/>
            <person name="Ike M."/>
        </authorList>
    </citation>
    <scope>NUCLEOTIDE SEQUENCE [LARGE SCALE GENOMIC DNA]</scope>
    <source>
        <strain evidence="3 4">OMI</strain>
    </source>
</reference>
<protein>
    <submittedName>
        <fullName evidence="3">Uncharacterized protein</fullName>
    </submittedName>
</protein>
<sequence length="58" mass="6101">MSGRRRRLGLGLLLTAILLSIVVIVGLMIHSSIDAPDPASRPPTGAMPPEGEPMRPAD</sequence>
<dbReference type="AlphaFoldDB" id="A0A292ZLS9"/>
<dbReference type="Proteomes" id="UP000221538">
    <property type="component" value="Unassembled WGS sequence"/>
</dbReference>
<organism evidence="3 4">
    <name type="scientific">Sphingobium fuliginis (strain ATCC 27551)</name>
    <dbReference type="NCBI Taxonomy" id="336203"/>
    <lineage>
        <taxon>Bacteria</taxon>
        <taxon>Pseudomonadati</taxon>
        <taxon>Pseudomonadota</taxon>
        <taxon>Alphaproteobacteria</taxon>
        <taxon>Sphingomonadales</taxon>
        <taxon>Sphingomonadaceae</taxon>
        <taxon>Sphingobium</taxon>
    </lineage>
</organism>